<dbReference type="InterPro" id="IPR059000">
    <property type="entry name" value="ATPase_P-type_domA"/>
</dbReference>
<dbReference type="InterPro" id="IPR017969">
    <property type="entry name" value="Heavy-metal-associated_CS"/>
</dbReference>
<proteinExistence type="inferred from homology"/>
<dbReference type="Gene3D" id="2.70.150.10">
    <property type="entry name" value="Calcium-transporting ATPase, cytoplasmic transduction domain A"/>
    <property type="match status" value="1"/>
</dbReference>
<reference evidence="17 18" key="1">
    <citation type="submission" date="2017-08" db="EMBL/GenBank/DDBJ databases">
        <title>Halomonas alkalisoli sp. nov., isolated from saline alkaline soil.</title>
        <authorList>
            <person name="Wang D."/>
            <person name="Zhang G."/>
        </authorList>
    </citation>
    <scope>NUCLEOTIDE SEQUENCE [LARGE SCALE GENOMIC DNA]</scope>
    <source>
        <strain evidence="17 18">WRN001</strain>
    </source>
</reference>
<dbReference type="RefSeq" id="WP_095621083.1">
    <property type="nucleotide sequence ID" value="NZ_NSKB01000004.1"/>
</dbReference>
<keyword evidence="14 15" id="KW-0472">Membrane</keyword>
<feature type="transmembrane region" description="Helical" evidence="15">
    <location>
        <begin position="708"/>
        <end position="727"/>
    </location>
</feature>
<feature type="domain" description="HMA" evidence="16">
    <location>
        <begin position="12"/>
        <end position="78"/>
    </location>
</feature>
<evidence type="ECO:0000313" key="18">
    <source>
        <dbReference type="Proteomes" id="UP000217771"/>
    </source>
</evidence>
<dbReference type="PANTHER" id="PTHR43520">
    <property type="entry name" value="ATP7, ISOFORM B"/>
    <property type="match status" value="1"/>
</dbReference>
<dbReference type="InterPro" id="IPR023214">
    <property type="entry name" value="HAD_sf"/>
</dbReference>
<dbReference type="SUPFAM" id="SSF81665">
    <property type="entry name" value="Calcium ATPase, transmembrane domain M"/>
    <property type="match status" value="1"/>
</dbReference>
<dbReference type="GO" id="GO:0055070">
    <property type="term" value="P:copper ion homeostasis"/>
    <property type="evidence" value="ECO:0007669"/>
    <property type="project" value="TreeGrafter"/>
</dbReference>
<comment type="subcellular location">
    <subcellularLocation>
        <location evidence="1">Cell membrane</location>
        <topology evidence="1">Multi-pass membrane protein</topology>
    </subcellularLocation>
</comment>
<dbReference type="GO" id="GO:0043682">
    <property type="term" value="F:P-type divalent copper transporter activity"/>
    <property type="evidence" value="ECO:0007669"/>
    <property type="project" value="TreeGrafter"/>
</dbReference>
<evidence type="ECO:0000256" key="8">
    <source>
        <dbReference type="ARBA" id="ARBA00022741"/>
    </source>
</evidence>
<keyword evidence="8 15" id="KW-0547">Nucleotide-binding</keyword>
<keyword evidence="11" id="KW-1278">Translocase</keyword>
<evidence type="ECO:0000256" key="11">
    <source>
        <dbReference type="ARBA" id="ARBA00022967"/>
    </source>
</evidence>
<dbReference type="InterPro" id="IPR036412">
    <property type="entry name" value="HAD-like_sf"/>
</dbReference>
<evidence type="ECO:0000259" key="16">
    <source>
        <dbReference type="PROSITE" id="PS50846"/>
    </source>
</evidence>
<keyword evidence="13" id="KW-0406">Ion transport</keyword>
<evidence type="ECO:0000256" key="15">
    <source>
        <dbReference type="RuleBase" id="RU362081"/>
    </source>
</evidence>
<sequence>MPDASHPALNADTALYSLHGMWCTSCAQAVESVLARHRGVSRASVNYATATVHLSGDAEAIALETLAPRVRRLGYRLVPLEAAQDAESRLEAESRRLTLRLAVGASFGMWTMLASLLIYVGALPGPRLEFVLALVSGAFAVPVVSYAGWPFYRAGWRTLRAGRPGMDALISLGVLGAVLVSVWLLWRGSAEVYFDTAVMLILLLLVGRLVETLCRYRGLRALSRLYPHVAEVEVLEAGTLHTRALDEVALGERVRVDVGELVPLDGALESDRAWLDLSPLNGEARAVSRQRGAALQAGSRNLGEAITLVVTARAGEGYLDRLHHQMLELHARKGELQRLADRFAAWLSPLAVVLAVMTLGGLLLAGVTVEESLVRALSVLVVACPCAVGLAIPLANLAAGSQALRHGVVFRDLAAFESLGQVRSAAFDKTGTLTRGEAELAECLPAEGVDEPTLLRLAAQAEWGSEHPLGLALRQAADRRGLAMGEAPVEIVESAGGGRRVRLADGARLLVGAPAWLAAELGLPARADSDDESQVGSRVAVARNGEWLGELTLRDCPDSGALAPLAELRRAGMTLALVSGDCAAEVAAVGEATGFAPRECFAGQSPEAKARLVARLERPSLFVGDGVNDVLALATADVGMAPQGASRPARDGAAVQLLEPGVAGVVDAWQIARRARRIMRQNLALSAGYNLVALGLVVWMAIPPLVAVLAMAASSLSVTANAARLGLSD</sequence>
<dbReference type="InterPro" id="IPR023299">
    <property type="entry name" value="ATPase_P-typ_cyto_dom_N"/>
</dbReference>
<dbReference type="PROSITE" id="PS50846">
    <property type="entry name" value="HMA_2"/>
    <property type="match status" value="1"/>
</dbReference>
<dbReference type="Pfam" id="PF00403">
    <property type="entry name" value="HMA"/>
    <property type="match status" value="1"/>
</dbReference>
<comment type="caution">
    <text evidence="17">The sequence shown here is derived from an EMBL/GenBank/DDBJ whole genome shotgun (WGS) entry which is preliminary data.</text>
</comment>
<organism evidence="17 18">
    <name type="scientific">Halomonas salipaludis</name>
    <dbReference type="NCBI Taxonomy" id="2032625"/>
    <lineage>
        <taxon>Bacteria</taxon>
        <taxon>Pseudomonadati</taxon>
        <taxon>Pseudomonadota</taxon>
        <taxon>Gammaproteobacteria</taxon>
        <taxon>Oceanospirillales</taxon>
        <taxon>Halomonadaceae</taxon>
        <taxon>Halomonas</taxon>
    </lineage>
</organism>
<dbReference type="InterPro" id="IPR008250">
    <property type="entry name" value="ATPase_P-typ_transduc_dom_A_sf"/>
</dbReference>
<feature type="transmembrane region" description="Helical" evidence="15">
    <location>
        <begin position="683"/>
        <end position="702"/>
    </location>
</feature>
<dbReference type="GO" id="GO:0005507">
    <property type="term" value="F:copper ion binding"/>
    <property type="evidence" value="ECO:0007669"/>
    <property type="project" value="TreeGrafter"/>
</dbReference>
<evidence type="ECO:0000256" key="3">
    <source>
        <dbReference type="ARBA" id="ARBA00022448"/>
    </source>
</evidence>
<dbReference type="NCBIfam" id="TIGR01525">
    <property type="entry name" value="ATPase-IB_hvy"/>
    <property type="match status" value="1"/>
</dbReference>
<dbReference type="AlphaFoldDB" id="A0A2A2EW50"/>
<keyword evidence="10" id="KW-0460">Magnesium</keyword>
<keyword evidence="18" id="KW-1185">Reference proteome</keyword>
<dbReference type="InterPro" id="IPR018303">
    <property type="entry name" value="ATPase_P-typ_P_site"/>
</dbReference>
<dbReference type="Proteomes" id="UP000217771">
    <property type="component" value="Unassembled WGS sequence"/>
</dbReference>
<keyword evidence="12 15" id="KW-1133">Transmembrane helix</keyword>
<dbReference type="PRINTS" id="PR00119">
    <property type="entry name" value="CATATPASE"/>
</dbReference>
<dbReference type="InterPro" id="IPR036163">
    <property type="entry name" value="HMA_dom_sf"/>
</dbReference>
<dbReference type="SUPFAM" id="SSF56784">
    <property type="entry name" value="HAD-like"/>
    <property type="match status" value="1"/>
</dbReference>
<name>A0A2A2EW50_9GAMM</name>
<evidence type="ECO:0000256" key="5">
    <source>
        <dbReference type="ARBA" id="ARBA00022553"/>
    </source>
</evidence>
<dbReference type="NCBIfam" id="TIGR01494">
    <property type="entry name" value="ATPase_P-type"/>
    <property type="match status" value="2"/>
</dbReference>
<evidence type="ECO:0000313" key="17">
    <source>
        <dbReference type="EMBL" id="PAU76694.1"/>
    </source>
</evidence>
<evidence type="ECO:0000256" key="2">
    <source>
        <dbReference type="ARBA" id="ARBA00006024"/>
    </source>
</evidence>
<dbReference type="Pfam" id="PF00702">
    <property type="entry name" value="Hydrolase"/>
    <property type="match status" value="1"/>
</dbReference>
<feature type="transmembrane region" description="Helical" evidence="15">
    <location>
        <begin position="373"/>
        <end position="395"/>
    </location>
</feature>
<dbReference type="GO" id="GO:0005886">
    <property type="term" value="C:plasma membrane"/>
    <property type="evidence" value="ECO:0007669"/>
    <property type="project" value="UniProtKB-SubCell"/>
</dbReference>
<protein>
    <submittedName>
        <fullName evidence="17">Heavy metal translocating P-type ATPase</fullName>
    </submittedName>
</protein>
<evidence type="ECO:0000256" key="12">
    <source>
        <dbReference type="ARBA" id="ARBA00022989"/>
    </source>
</evidence>
<gene>
    <name evidence="17" type="ORF">CK498_11945</name>
</gene>
<evidence type="ECO:0000256" key="14">
    <source>
        <dbReference type="ARBA" id="ARBA00023136"/>
    </source>
</evidence>
<dbReference type="PROSITE" id="PS01047">
    <property type="entry name" value="HMA_1"/>
    <property type="match status" value="1"/>
</dbReference>
<dbReference type="PROSITE" id="PS00154">
    <property type="entry name" value="ATPASE_E1_E2"/>
    <property type="match status" value="1"/>
</dbReference>
<dbReference type="InterPro" id="IPR023298">
    <property type="entry name" value="ATPase_P-typ_TM_dom_sf"/>
</dbReference>
<feature type="transmembrane region" description="Helical" evidence="15">
    <location>
        <begin position="343"/>
        <end position="367"/>
    </location>
</feature>
<dbReference type="InterPro" id="IPR006121">
    <property type="entry name" value="HMA_dom"/>
</dbReference>
<keyword evidence="6 15" id="KW-0812">Transmembrane</keyword>
<feature type="transmembrane region" description="Helical" evidence="15">
    <location>
        <begin position="164"/>
        <end position="186"/>
    </location>
</feature>
<dbReference type="OrthoDB" id="9814270at2"/>
<feature type="transmembrane region" description="Helical" evidence="15">
    <location>
        <begin position="130"/>
        <end position="152"/>
    </location>
</feature>
<keyword evidence="9 15" id="KW-0067">ATP-binding</keyword>
<dbReference type="SUPFAM" id="SSF81653">
    <property type="entry name" value="Calcium ATPase, transduction domain A"/>
    <property type="match status" value="1"/>
</dbReference>
<dbReference type="CDD" id="cd00371">
    <property type="entry name" value="HMA"/>
    <property type="match status" value="1"/>
</dbReference>
<evidence type="ECO:0000256" key="6">
    <source>
        <dbReference type="ARBA" id="ARBA00022692"/>
    </source>
</evidence>
<keyword evidence="4 15" id="KW-1003">Cell membrane</keyword>
<dbReference type="PANTHER" id="PTHR43520:SF5">
    <property type="entry name" value="CATION-TRANSPORTING P-TYPE ATPASE-RELATED"/>
    <property type="match status" value="1"/>
</dbReference>
<dbReference type="EMBL" id="NSKB01000004">
    <property type="protein sequence ID" value="PAU76694.1"/>
    <property type="molecule type" value="Genomic_DNA"/>
</dbReference>
<dbReference type="GO" id="GO:0016887">
    <property type="term" value="F:ATP hydrolysis activity"/>
    <property type="evidence" value="ECO:0007669"/>
    <property type="project" value="InterPro"/>
</dbReference>
<comment type="similarity">
    <text evidence="2 15">Belongs to the cation transport ATPase (P-type) (TC 3.A.3) family. Type IB subfamily.</text>
</comment>
<dbReference type="Pfam" id="PF00122">
    <property type="entry name" value="E1-E2_ATPase"/>
    <property type="match status" value="1"/>
</dbReference>
<dbReference type="InterPro" id="IPR027256">
    <property type="entry name" value="P-typ_ATPase_IB"/>
</dbReference>
<dbReference type="Gene3D" id="3.40.1110.10">
    <property type="entry name" value="Calcium-transporting ATPase, cytoplasmic domain N"/>
    <property type="match status" value="1"/>
</dbReference>
<feature type="transmembrane region" description="Helical" evidence="15">
    <location>
        <begin position="192"/>
        <end position="210"/>
    </location>
</feature>
<evidence type="ECO:0000256" key="1">
    <source>
        <dbReference type="ARBA" id="ARBA00004651"/>
    </source>
</evidence>
<evidence type="ECO:0000256" key="10">
    <source>
        <dbReference type="ARBA" id="ARBA00022842"/>
    </source>
</evidence>
<dbReference type="Gene3D" id="3.30.70.100">
    <property type="match status" value="1"/>
</dbReference>
<evidence type="ECO:0000256" key="13">
    <source>
        <dbReference type="ARBA" id="ARBA00023065"/>
    </source>
</evidence>
<evidence type="ECO:0000256" key="7">
    <source>
        <dbReference type="ARBA" id="ARBA00022723"/>
    </source>
</evidence>
<keyword evidence="3" id="KW-0813">Transport</keyword>
<keyword evidence="7 15" id="KW-0479">Metal-binding</keyword>
<dbReference type="InterPro" id="IPR001757">
    <property type="entry name" value="P_typ_ATPase"/>
</dbReference>
<feature type="transmembrane region" description="Helical" evidence="15">
    <location>
        <begin position="97"/>
        <end position="118"/>
    </location>
</feature>
<dbReference type="Gene3D" id="3.40.50.1000">
    <property type="entry name" value="HAD superfamily/HAD-like"/>
    <property type="match status" value="1"/>
</dbReference>
<accession>A0A2A2EW50</accession>
<evidence type="ECO:0000256" key="9">
    <source>
        <dbReference type="ARBA" id="ARBA00022840"/>
    </source>
</evidence>
<keyword evidence="5" id="KW-0597">Phosphoprotein</keyword>
<evidence type="ECO:0000256" key="4">
    <source>
        <dbReference type="ARBA" id="ARBA00022475"/>
    </source>
</evidence>
<dbReference type="GO" id="GO:0005524">
    <property type="term" value="F:ATP binding"/>
    <property type="evidence" value="ECO:0007669"/>
    <property type="project" value="UniProtKB-UniRule"/>
</dbReference>
<dbReference type="SUPFAM" id="SSF55008">
    <property type="entry name" value="HMA, heavy metal-associated domain"/>
    <property type="match status" value="1"/>
</dbReference>